<evidence type="ECO:0000313" key="4">
    <source>
        <dbReference type="Proteomes" id="UP000247005"/>
    </source>
</evidence>
<keyword evidence="3" id="KW-1185">Reference proteome</keyword>
<dbReference type="Proteomes" id="UP000247005">
    <property type="component" value="Unassembled WGS sequence"/>
</dbReference>
<dbReference type="RefSeq" id="WP_103676890.1">
    <property type="nucleotide sequence ID" value="NZ_PQGD01000011.1"/>
</dbReference>
<name>A0A2P5GN89_9ENTR</name>
<organism evidence="2 4">
    <name type="scientific">Superficieibacter electus</name>
    <dbReference type="NCBI Taxonomy" id="2022662"/>
    <lineage>
        <taxon>Bacteria</taxon>
        <taxon>Pseudomonadati</taxon>
        <taxon>Pseudomonadota</taxon>
        <taxon>Gammaproteobacteria</taxon>
        <taxon>Enterobacterales</taxon>
        <taxon>Enterobacteriaceae</taxon>
        <taxon>Superficieibacter</taxon>
    </lineage>
</organism>
<gene>
    <name evidence="2" type="ORF">CHU32_14300</name>
    <name evidence="1" type="ORF">CHU33_15010</name>
</gene>
<dbReference type="EMBL" id="PQGE01000013">
    <property type="protein sequence ID" value="POP43550.1"/>
    <property type="molecule type" value="Genomic_DNA"/>
</dbReference>
<dbReference type="Proteomes" id="UP000237073">
    <property type="component" value="Unassembled WGS sequence"/>
</dbReference>
<protein>
    <recommendedName>
        <fullName evidence="5">SMI1/KNR4 family protein</fullName>
    </recommendedName>
</protein>
<comment type="caution">
    <text evidence="2">The sequence shown here is derived from an EMBL/GenBank/DDBJ whole genome shotgun (WGS) entry which is preliminary data.</text>
</comment>
<sequence>MLSERLIQFFKEKKWWFDDIEDNYKQALLNIGVDIESDFSIFYLHVEDNPTFMSRNREIYQICWFLLNTNDYMLGVKRTHETLKLPVNYIPLDNFAGDYGYFYNKDSGAVLCLGLGKEWHDFMNGILEPQWDDFNSFLEWFFELDK</sequence>
<dbReference type="OrthoDB" id="2596110at2"/>
<evidence type="ECO:0000313" key="2">
    <source>
        <dbReference type="EMBL" id="POP48018.1"/>
    </source>
</evidence>
<proteinExistence type="predicted"/>
<accession>A0A2P5GN89</accession>
<reference evidence="3 4" key="1">
    <citation type="submission" date="2018-01" db="EMBL/GenBank/DDBJ databases">
        <title>Superficieibacter electus gen. nov., sp. nov., an extended-spectrum beta-lactamase possessing member of the Enterobacteriaceae family, isolated from intensive care unit surfaces.</title>
        <authorList>
            <person name="Potter R.F."/>
            <person name="D'Souza A.W."/>
        </authorList>
    </citation>
    <scope>NUCLEOTIDE SEQUENCE [LARGE SCALE GENOMIC DNA]</scope>
    <source>
        <strain evidence="2 4">BP-1</strain>
        <strain evidence="1 3">BP-2</strain>
    </source>
</reference>
<evidence type="ECO:0000313" key="3">
    <source>
        <dbReference type="Proteomes" id="UP000237073"/>
    </source>
</evidence>
<evidence type="ECO:0000313" key="1">
    <source>
        <dbReference type="EMBL" id="POP43550.1"/>
    </source>
</evidence>
<dbReference type="AlphaFoldDB" id="A0A2P5GN89"/>
<dbReference type="EMBL" id="PQGD01000011">
    <property type="protein sequence ID" value="POP48018.1"/>
    <property type="molecule type" value="Genomic_DNA"/>
</dbReference>
<evidence type="ECO:0008006" key="5">
    <source>
        <dbReference type="Google" id="ProtNLM"/>
    </source>
</evidence>